<evidence type="ECO:0000256" key="5">
    <source>
        <dbReference type="SAM" id="Phobius"/>
    </source>
</evidence>
<proteinExistence type="predicted"/>
<evidence type="ECO:0008006" key="8">
    <source>
        <dbReference type="Google" id="ProtNLM"/>
    </source>
</evidence>
<comment type="subcellular location">
    <subcellularLocation>
        <location evidence="1">Membrane</location>
        <topology evidence="1">Multi-pass membrane protein</topology>
    </subcellularLocation>
</comment>
<evidence type="ECO:0000313" key="7">
    <source>
        <dbReference type="Proteomes" id="UP000016842"/>
    </source>
</evidence>
<reference evidence="6 7" key="1">
    <citation type="journal article" date="2014" name="FEMS Microbiol. Lett.">
        <title>Genome sequencing analysis reveals virulence-related gene content of Ochrobactrum intermedium strain 229E, a urease-positive strain isolated from the human gastric niche.</title>
        <authorList>
            <person name="Kulkarni G.J."/>
            <person name="Shetty S."/>
            <person name="Dharne M.S."/>
            <person name="Shouche Y.S."/>
        </authorList>
    </citation>
    <scope>NUCLEOTIDE SEQUENCE [LARGE SCALE GENOMIC DNA]</scope>
    <source>
        <strain evidence="6 7">229E</strain>
    </source>
</reference>
<sequence length="69" mass="7744">MLASSVTSQISAEELTAAGNFIQSETYRPFETYLVIAVIYLFLSLGMRALFWGLGMALFPRRRRLGTPL</sequence>
<dbReference type="AlphaFoldDB" id="U4V5B0"/>
<accession>U4V5B0</accession>
<dbReference type="Gene3D" id="1.10.3720.10">
    <property type="entry name" value="MetI-like"/>
    <property type="match status" value="1"/>
</dbReference>
<dbReference type="EMBL" id="ASXJ01000187">
    <property type="protein sequence ID" value="ERM01190.1"/>
    <property type="molecule type" value="Genomic_DNA"/>
</dbReference>
<keyword evidence="4 5" id="KW-0472">Membrane</keyword>
<evidence type="ECO:0000313" key="6">
    <source>
        <dbReference type="EMBL" id="ERM01190.1"/>
    </source>
</evidence>
<dbReference type="Proteomes" id="UP000016842">
    <property type="component" value="Unassembled WGS sequence"/>
</dbReference>
<dbReference type="GO" id="GO:0016020">
    <property type="term" value="C:membrane"/>
    <property type="evidence" value="ECO:0007669"/>
    <property type="project" value="UniProtKB-SubCell"/>
</dbReference>
<feature type="transmembrane region" description="Helical" evidence="5">
    <location>
        <begin position="33"/>
        <end position="59"/>
    </location>
</feature>
<evidence type="ECO:0000256" key="1">
    <source>
        <dbReference type="ARBA" id="ARBA00004141"/>
    </source>
</evidence>
<keyword evidence="2 5" id="KW-0812">Transmembrane</keyword>
<name>U4V5B0_9HYPH</name>
<organism evidence="6 7">
    <name type="scientific">Brucella intermedia 229E</name>
    <dbReference type="NCBI Taxonomy" id="1337887"/>
    <lineage>
        <taxon>Bacteria</taxon>
        <taxon>Pseudomonadati</taxon>
        <taxon>Pseudomonadota</taxon>
        <taxon>Alphaproteobacteria</taxon>
        <taxon>Hyphomicrobiales</taxon>
        <taxon>Brucellaceae</taxon>
        <taxon>Brucella/Ochrobactrum group</taxon>
        <taxon>Brucella</taxon>
    </lineage>
</organism>
<gene>
    <name evidence="6" type="ORF">Q644_22890</name>
</gene>
<dbReference type="PATRIC" id="fig|1337887.3.peg.3350"/>
<keyword evidence="3 5" id="KW-1133">Transmembrane helix</keyword>
<comment type="caution">
    <text evidence="6">The sequence shown here is derived from an EMBL/GenBank/DDBJ whole genome shotgun (WGS) entry which is preliminary data.</text>
</comment>
<dbReference type="InterPro" id="IPR035906">
    <property type="entry name" value="MetI-like_sf"/>
</dbReference>
<protein>
    <recommendedName>
        <fullName evidence="8">Amino acid ABC transporter permease</fullName>
    </recommendedName>
</protein>
<evidence type="ECO:0000256" key="2">
    <source>
        <dbReference type="ARBA" id="ARBA00022692"/>
    </source>
</evidence>
<evidence type="ECO:0000256" key="3">
    <source>
        <dbReference type="ARBA" id="ARBA00022989"/>
    </source>
</evidence>
<evidence type="ECO:0000256" key="4">
    <source>
        <dbReference type="ARBA" id="ARBA00023136"/>
    </source>
</evidence>